<keyword evidence="8 10" id="KW-0460">Magnesium</keyword>
<dbReference type="Proteomes" id="UP001297600">
    <property type="component" value="Unassembled WGS sequence"/>
</dbReference>
<accession>A0ABS9MRR8</accession>
<organism evidence="14 15">
    <name type="scientific">Mesosutterella porci</name>
    <dbReference type="NCBI Taxonomy" id="2915351"/>
    <lineage>
        <taxon>Bacteria</taxon>
        <taxon>Pseudomonadati</taxon>
        <taxon>Pseudomonadota</taxon>
        <taxon>Betaproteobacteria</taxon>
        <taxon>Burkholderiales</taxon>
        <taxon>Sutterellaceae</taxon>
        <taxon>Mesosutterella</taxon>
    </lineage>
</organism>
<keyword evidence="7 10" id="KW-0067">ATP-binding</keyword>
<proteinExistence type="inferred from homology"/>
<dbReference type="InterPro" id="IPR018022">
    <property type="entry name" value="IPT"/>
</dbReference>
<dbReference type="PANTHER" id="PTHR11088:SF60">
    <property type="entry name" value="TRNA DIMETHYLALLYLTRANSFERASE"/>
    <property type="match status" value="1"/>
</dbReference>
<evidence type="ECO:0000256" key="7">
    <source>
        <dbReference type="ARBA" id="ARBA00022840"/>
    </source>
</evidence>
<comment type="similarity">
    <text evidence="3 10 13">Belongs to the IPP transferase family.</text>
</comment>
<evidence type="ECO:0000256" key="4">
    <source>
        <dbReference type="ARBA" id="ARBA00022679"/>
    </source>
</evidence>
<comment type="caution">
    <text evidence="10">Lacks conserved residue(s) required for the propagation of feature annotation.</text>
</comment>
<dbReference type="PANTHER" id="PTHR11088">
    <property type="entry name" value="TRNA DIMETHYLALLYLTRANSFERASE"/>
    <property type="match status" value="1"/>
</dbReference>
<evidence type="ECO:0000256" key="1">
    <source>
        <dbReference type="ARBA" id="ARBA00001946"/>
    </source>
</evidence>
<feature type="region of interest" description="Interaction with substrate tRNA" evidence="10">
    <location>
        <begin position="274"/>
        <end position="281"/>
    </location>
</feature>
<name>A0ABS9MRR8_9BURK</name>
<comment type="caution">
    <text evidence="14">The sequence shown here is derived from an EMBL/GenBank/DDBJ whole genome shotgun (WGS) entry which is preliminary data.</text>
</comment>
<feature type="binding site" evidence="10">
    <location>
        <begin position="12"/>
        <end position="17"/>
    </location>
    <ligand>
        <name>substrate</name>
    </ligand>
</feature>
<dbReference type="RefSeq" id="WP_237979047.1">
    <property type="nucleotide sequence ID" value="NZ_JAKNCT010000008.1"/>
</dbReference>
<evidence type="ECO:0000256" key="12">
    <source>
        <dbReference type="RuleBase" id="RU003784"/>
    </source>
</evidence>
<dbReference type="Pfam" id="PF01715">
    <property type="entry name" value="IPPT"/>
    <property type="match status" value="1"/>
</dbReference>
<dbReference type="GO" id="GO:0052381">
    <property type="term" value="F:tRNA dimethylallyltransferase activity"/>
    <property type="evidence" value="ECO:0007669"/>
    <property type="project" value="UniProtKB-EC"/>
</dbReference>
<dbReference type="Gene3D" id="3.40.50.300">
    <property type="entry name" value="P-loop containing nucleotide triphosphate hydrolases"/>
    <property type="match status" value="1"/>
</dbReference>
<sequence>MAFDALMILGPTASGKTALALELARRLPAEIVSIDSALVYRGMDVGTAKPTRGERLAVVHHLIDIRDIGEPYSVADFFADVCRLVPEIRARGRLPVLAGGTMLYANALLRGLSDLPGTDPQVRGEVLREGARRGWEAMHAELARVDPAAAARLKPLDSQRISRALELYRMTGRTMTELLAEHPPKKAPFSFFTAALIPSDRAWLHERIARRFDAMLAGGFLQEVKRLTALPGFDPDSPAMRSVGYRQALEFLRGGVSERQFREKAVAATRQLAKRQITWLRSMPVSAVFDPCVKESGREAAAMLAGQPWGLPAAAVKEKPKAL</sequence>
<evidence type="ECO:0000256" key="8">
    <source>
        <dbReference type="ARBA" id="ARBA00022842"/>
    </source>
</evidence>
<evidence type="ECO:0000256" key="13">
    <source>
        <dbReference type="RuleBase" id="RU003785"/>
    </source>
</evidence>
<feature type="region of interest" description="Interaction with substrate tRNA" evidence="10">
    <location>
        <begin position="35"/>
        <end position="38"/>
    </location>
</feature>
<protein>
    <recommendedName>
        <fullName evidence="10">tRNA dimethylallyltransferase</fullName>
        <ecNumber evidence="10">2.5.1.75</ecNumber>
    </recommendedName>
    <alternativeName>
        <fullName evidence="10">Dimethylallyl diphosphate:tRNA dimethylallyltransferase</fullName>
        <shortName evidence="10">DMAPP:tRNA dimethylallyltransferase</shortName>
        <shortName evidence="10">DMATase</shortName>
    </alternativeName>
    <alternativeName>
        <fullName evidence="10">Isopentenyl-diphosphate:tRNA isopentenyltransferase</fullName>
        <shortName evidence="10">IPP transferase</shortName>
        <shortName evidence="10">IPPT</shortName>
        <shortName evidence="10">IPTase</shortName>
    </alternativeName>
</protein>
<keyword evidence="6 10" id="KW-0547">Nucleotide-binding</keyword>
<dbReference type="InterPro" id="IPR027417">
    <property type="entry name" value="P-loop_NTPase"/>
</dbReference>
<feature type="region of interest" description="Interaction with substrate tRNA" evidence="10">
    <location>
        <begin position="159"/>
        <end position="163"/>
    </location>
</feature>
<dbReference type="Gene3D" id="1.10.20.140">
    <property type="match status" value="1"/>
</dbReference>
<reference evidence="14 15" key="1">
    <citation type="submission" date="2022-02" db="EMBL/GenBank/DDBJ databases">
        <title>Mesosutterella porci, a novel member of the family Sutterellaceae from pig feces.</title>
        <authorList>
            <person name="Wylensek D."/>
            <person name="Clavel T."/>
        </authorList>
    </citation>
    <scope>NUCLEOTIDE SEQUENCE [LARGE SCALE GENOMIC DNA]</scope>
    <source>
        <strain evidence="15">oilRF-744-wt-GAM-9</strain>
    </source>
</reference>
<comment type="function">
    <text evidence="2 10 12">Catalyzes the transfer of a dimethylallyl group onto the adenine at position 37 in tRNAs that read codons beginning with uridine, leading to the formation of N6-(dimethylallyl)adenosine (i(6)A).</text>
</comment>
<evidence type="ECO:0000313" key="14">
    <source>
        <dbReference type="EMBL" id="MCG5031316.1"/>
    </source>
</evidence>
<gene>
    <name evidence="10 14" type="primary">miaA</name>
    <name evidence="14" type="ORF">MAF45_07665</name>
</gene>
<evidence type="ECO:0000313" key="15">
    <source>
        <dbReference type="Proteomes" id="UP001297600"/>
    </source>
</evidence>
<keyword evidence="5 10" id="KW-0819">tRNA processing</keyword>
<comment type="catalytic activity">
    <reaction evidence="9 10 11">
        <text>adenosine(37) in tRNA + dimethylallyl diphosphate = N(6)-dimethylallyladenosine(37) in tRNA + diphosphate</text>
        <dbReference type="Rhea" id="RHEA:26482"/>
        <dbReference type="Rhea" id="RHEA-COMP:10162"/>
        <dbReference type="Rhea" id="RHEA-COMP:10375"/>
        <dbReference type="ChEBI" id="CHEBI:33019"/>
        <dbReference type="ChEBI" id="CHEBI:57623"/>
        <dbReference type="ChEBI" id="CHEBI:74411"/>
        <dbReference type="ChEBI" id="CHEBI:74415"/>
        <dbReference type="EC" id="2.5.1.75"/>
    </reaction>
</comment>
<evidence type="ECO:0000256" key="9">
    <source>
        <dbReference type="ARBA" id="ARBA00049563"/>
    </source>
</evidence>
<keyword evidence="15" id="KW-1185">Reference proteome</keyword>
<evidence type="ECO:0000256" key="2">
    <source>
        <dbReference type="ARBA" id="ARBA00003213"/>
    </source>
</evidence>
<keyword evidence="4 10" id="KW-0808">Transferase</keyword>
<evidence type="ECO:0000256" key="5">
    <source>
        <dbReference type="ARBA" id="ARBA00022694"/>
    </source>
</evidence>
<comment type="subunit">
    <text evidence="10">Monomer.</text>
</comment>
<dbReference type="InterPro" id="IPR039657">
    <property type="entry name" value="Dimethylallyltransferase"/>
</dbReference>
<evidence type="ECO:0000256" key="11">
    <source>
        <dbReference type="RuleBase" id="RU003783"/>
    </source>
</evidence>
<dbReference type="HAMAP" id="MF_00185">
    <property type="entry name" value="IPP_trans"/>
    <property type="match status" value="1"/>
</dbReference>
<comment type="cofactor">
    <cofactor evidence="1 10">
        <name>Mg(2+)</name>
        <dbReference type="ChEBI" id="CHEBI:18420"/>
    </cofactor>
</comment>
<evidence type="ECO:0000256" key="10">
    <source>
        <dbReference type="HAMAP-Rule" id="MF_00185"/>
    </source>
</evidence>
<feature type="site" description="Interaction with substrate tRNA" evidence="10">
    <location>
        <position position="123"/>
    </location>
</feature>
<dbReference type="NCBIfam" id="TIGR00174">
    <property type="entry name" value="miaA"/>
    <property type="match status" value="1"/>
</dbReference>
<dbReference type="EC" id="2.5.1.75" evidence="10"/>
<evidence type="ECO:0000256" key="3">
    <source>
        <dbReference type="ARBA" id="ARBA00005842"/>
    </source>
</evidence>
<feature type="site" description="Interaction with substrate tRNA" evidence="10">
    <location>
        <position position="101"/>
    </location>
</feature>
<dbReference type="SUPFAM" id="SSF52540">
    <property type="entry name" value="P-loop containing nucleoside triphosphate hydrolases"/>
    <property type="match status" value="1"/>
</dbReference>
<evidence type="ECO:0000256" key="6">
    <source>
        <dbReference type="ARBA" id="ARBA00022741"/>
    </source>
</evidence>
<dbReference type="EMBL" id="JAKNCT010000008">
    <property type="protein sequence ID" value="MCG5031316.1"/>
    <property type="molecule type" value="Genomic_DNA"/>
</dbReference>
<feature type="binding site" evidence="10">
    <location>
        <begin position="10"/>
        <end position="17"/>
    </location>
    <ligand>
        <name>ATP</name>
        <dbReference type="ChEBI" id="CHEBI:30616"/>
    </ligand>
</feature>